<dbReference type="GO" id="GO:0016787">
    <property type="term" value="F:hydrolase activity"/>
    <property type="evidence" value="ECO:0007669"/>
    <property type="project" value="UniProtKB-KW"/>
</dbReference>
<feature type="domain" description="AB hydrolase-1" evidence="1">
    <location>
        <begin position="134"/>
        <end position="230"/>
    </location>
</feature>
<gene>
    <name evidence="2" type="ORF">GOQ27_12040</name>
</gene>
<proteinExistence type="predicted"/>
<comment type="caution">
    <text evidence="2">The sequence shown here is derived from an EMBL/GenBank/DDBJ whole genome shotgun (WGS) entry which is preliminary data.</text>
</comment>
<dbReference type="RefSeq" id="WP_203367123.1">
    <property type="nucleotide sequence ID" value="NZ_WSFT01000043.1"/>
</dbReference>
<accession>A0A942Z7Y0</accession>
<dbReference type="InterPro" id="IPR029058">
    <property type="entry name" value="AB_hydrolase_fold"/>
</dbReference>
<keyword evidence="2" id="KW-0378">Hydrolase</keyword>
<sequence>MTFEFPIGYHDFHENNLLNFQMNRWYTTGFLSYTELEEASKSIHSFEDSKKTFKELGEKAIKNDNWLTGATYLRAAEFFSLGNDPEKKLLYTACIEAYSKAYRDEPIIYEKVPYDEGYLPVMRLMTDKPSKGFILLHGGYDSFIQELYPFCKTFVAKGYDVIMFEGPGQGGALNEYGLTLTHEWEKPVSKILDYYAINDVTLIGISLGGYLAARAAAYEKRIGRVVLYDIIYDFYKAFISKFPKTLQLMIGFFMFFEKSAFWKKAEKKVSDNLFLHWLILQGYHVYGVHSIHHYIKSMKKYHTKKISKYIIQDTLLLAGEDDIYTHFFEKQKNALVQAKSVSGRIFTKSESASHHCQVGNVQLALDYILEWIESKRR</sequence>
<evidence type="ECO:0000313" key="3">
    <source>
        <dbReference type="Proteomes" id="UP000724672"/>
    </source>
</evidence>
<dbReference type="Gene3D" id="3.40.50.1820">
    <property type="entry name" value="alpha/beta hydrolase"/>
    <property type="match status" value="1"/>
</dbReference>
<organism evidence="2 3">
    <name type="scientific">Anaeromonas frigoriresistens</name>
    <dbReference type="NCBI Taxonomy" id="2683708"/>
    <lineage>
        <taxon>Bacteria</taxon>
        <taxon>Bacillati</taxon>
        <taxon>Bacillota</taxon>
        <taxon>Tissierellia</taxon>
        <taxon>Tissierellales</taxon>
        <taxon>Thermohalobacteraceae</taxon>
        <taxon>Anaeromonas</taxon>
    </lineage>
</organism>
<dbReference type="Pfam" id="PF12697">
    <property type="entry name" value="Abhydrolase_6"/>
    <property type="match status" value="1"/>
</dbReference>
<dbReference type="InterPro" id="IPR000073">
    <property type="entry name" value="AB_hydrolase_1"/>
</dbReference>
<dbReference type="EMBL" id="WSFT01000043">
    <property type="protein sequence ID" value="MBS4539197.1"/>
    <property type="molecule type" value="Genomic_DNA"/>
</dbReference>
<reference evidence="2" key="1">
    <citation type="submission" date="2019-12" db="EMBL/GenBank/DDBJ databases">
        <title>Clostridiaceae gen. nov. sp. nov., isolated from sediment in Xinjiang, China.</title>
        <authorList>
            <person name="Zhang R."/>
        </authorList>
    </citation>
    <scope>NUCLEOTIDE SEQUENCE</scope>
    <source>
        <strain evidence="2">D2Q-11</strain>
    </source>
</reference>
<dbReference type="AlphaFoldDB" id="A0A942Z7Y0"/>
<evidence type="ECO:0000313" key="2">
    <source>
        <dbReference type="EMBL" id="MBS4539197.1"/>
    </source>
</evidence>
<evidence type="ECO:0000259" key="1">
    <source>
        <dbReference type="Pfam" id="PF12697"/>
    </source>
</evidence>
<name>A0A942Z7Y0_9FIRM</name>
<protein>
    <submittedName>
        <fullName evidence="2">Alpha/beta hydrolase</fullName>
    </submittedName>
</protein>
<dbReference type="SUPFAM" id="SSF53474">
    <property type="entry name" value="alpha/beta-Hydrolases"/>
    <property type="match status" value="1"/>
</dbReference>
<keyword evidence="3" id="KW-1185">Reference proteome</keyword>
<dbReference type="Proteomes" id="UP000724672">
    <property type="component" value="Unassembled WGS sequence"/>
</dbReference>